<feature type="transmembrane region" description="Helical" evidence="1">
    <location>
        <begin position="137"/>
        <end position="155"/>
    </location>
</feature>
<dbReference type="InterPro" id="IPR002656">
    <property type="entry name" value="Acyl_transf_3_dom"/>
</dbReference>
<keyword evidence="5" id="KW-1185">Reference proteome</keyword>
<dbReference type="PANTHER" id="PTHR23028">
    <property type="entry name" value="ACETYLTRANSFERASE"/>
    <property type="match status" value="1"/>
</dbReference>
<keyword evidence="1" id="KW-1133">Transmembrane helix</keyword>
<feature type="transmembrane region" description="Helical" evidence="1">
    <location>
        <begin position="72"/>
        <end position="92"/>
    </location>
</feature>
<dbReference type="GO" id="GO:0016787">
    <property type="term" value="F:hydrolase activity"/>
    <property type="evidence" value="ECO:0007669"/>
    <property type="project" value="UniProtKB-KW"/>
</dbReference>
<dbReference type="InterPro" id="IPR043968">
    <property type="entry name" value="SGNH"/>
</dbReference>
<evidence type="ECO:0000313" key="5">
    <source>
        <dbReference type="Proteomes" id="UP000198417"/>
    </source>
</evidence>
<feature type="transmembrane region" description="Helical" evidence="1">
    <location>
        <begin position="276"/>
        <end position="296"/>
    </location>
</feature>
<dbReference type="AlphaFoldDB" id="A0A238X0C4"/>
<protein>
    <submittedName>
        <fullName evidence="4">Peptidoglycan/LPS O-acetylase OafA/YrhL, contains acyltransferase and SGNH-hydrolase domains</fullName>
    </submittedName>
</protein>
<dbReference type="PANTHER" id="PTHR23028:SF53">
    <property type="entry name" value="ACYL_TRANSF_3 DOMAIN-CONTAINING PROTEIN"/>
    <property type="match status" value="1"/>
</dbReference>
<dbReference type="Pfam" id="PF19040">
    <property type="entry name" value="SGNH"/>
    <property type="match status" value="1"/>
</dbReference>
<dbReference type="GO" id="GO:0016747">
    <property type="term" value="F:acyltransferase activity, transferring groups other than amino-acyl groups"/>
    <property type="evidence" value="ECO:0007669"/>
    <property type="project" value="InterPro"/>
</dbReference>
<keyword evidence="1" id="KW-0812">Transmembrane</keyword>
<dbReference type="GO" id="GO:0016020">
    <property type="term" value="C:membrane"/>
    <property type="evidence" value="ECO:0007669"/>
    <property type="project" value="TreeGrafter"/>
</dbReference>
<name>A0A238X0C4_9RHOB</name>
<dbReference type="EMBL" id="FZNN01000008">
    <property type="protein sequence ID" value="SNR52405.1"/>
    <property type="molecule type" value="Genomic_DNA"/>
</dbReference>
<feature type="transmembrane region" description="Helical" evidence="1">
    <location>
        <begin position="98"/>
        <end position="117"/>
    </location>
</feature>
<feature type="domain" description="SGNH" evidence="3">
    <location>
        <begin position="390"/>
        <end position="599"/>
    </location>
</feature>
<dbReference type="RefSeq" id="WP_089270561.1">
    <property type="nucleotide sequence ID" value="NZ_FZNN01000008.1"/>
</dbReference>
<keyword evidence="4" id="KW-0378">Hydrolase</keyword>
<feature type="transmembrane region" description="Helical" evidence="1">
    <location>
        <begin position="302"/>
        <end position="322"/>
    </location>
</feature>
<evidence type="ECO:0000313" key="4">
    <source>
        <dbReference type="EMBL" id="SNR52405.1"/>
    </source>
</evidence>
<organism evidence="4 5">
    <name type="scientific">Puniceibacterium sediminis</name>
    <dbReference type="NCBI Taxonomy" id="1608407"/>
    <lineage>
        <taxon>Bacteria</taxon>
        <taxon>Pseudomonadati</taxon>
        <taxon>Pseudomonadota</taxon>
        <taxon>Alphaproteobacteria</taxon>
        <taxon>Rhodobacterales</taxon>
        <taxon>Paracoccaceae</taxon>
        <taxon>Puniceibacterium</taxon>
    </lineage>
</organism>
<reference evidence="4 5" key="1">
    <citation type="submission" date="2017-06" db="EMBL/GenBank/DDBJ databases">
        <authorList>
            <person name="Kim H.J."/>
            <person name="Triplett B.A."/>
        </authorList>
    </citation>
    <scope>NUCLEOTIDE SEQUENCE [LARGE SCALE GENOMIC DNA]</scope>
    <source>
        <strain evidence="4 5">DSM 29052</strain>
    </source>
</reference>
<dbReference type="OrthoDB" id="9796461at2"/>
<dbReference type="Proteomes" id="UP000198417">
    <property type="component" value="Unassembled WGS sequence"/>
</dbReference>
<feature type="transmembrane region" description="Helical" evidence="1">
    <location>
        <begin position="243"/>
        <end position="264"/>
    </location>
</feature>
<sequence length="608" mass="66738">MKYRSDIDGLRAIAVLPVVLFHAGFSGIKGGFIGVDVFFVISGYLITTIIYEEARDGRFSFLDFYERRLRRIIPALFALIAFVILGSLFFLLPSELRLLPAQVIGAIFFVVNIVLWLQSGYFSPLAEEKPLLHTWSLGVEEQFYIFAPIILILVLRLAPQFLKFVLFFLTAVSFAFCAILTQSYPESSFYLLPTRAWELSAGSLIAVGIPSRPGSRLACEILTTLGIGLILAGVVLIDSDMAFPGTVAAVPVLGAVMVILCGEGTRAGAILGWRPIRWIGLISYSLYLWHWPLIVFARDGGWLNGLASQSAVVVISILMAWLSWRFIELPFRDKIRVPRRSIMAGSAIGMAAVTVLAIGIHKTDGWPERFSDDIARFGAAIDDVSPERERCHPKSGIAPPSEACTLGDGIPFTAVWGDSHGVELSYALSELIPVRQITYSGCPPVIGFKREKRPLCDEHNEEVIKFLIDPASNIRTVILTLRFDTALKKPGFQSRFAETVERLAENGLYVIVVAQLPTPGVSVPAYLARGGEQVFPFSAFEPIHSPMMTYLKKLDGAVIFDPAPIICPGADCHLVLDGAPTLFDANHPSMSVSRTIAATLVDRFFSAP</sequence>
<evidence type="ECO:0000256" key="1">
    <source>
        <dbReference type="SAM" id="Phobius"/>
    </source>
</evidence>
<keyword evidence="4" id="KW-0808">Transferase</keyword>
<feature type="transmembrane region" description="Helical" evidence="1">
    <location>
        <begin position="161"/>
        <end position="181"/>
    </location>
</feature>
<dbReference type="Pfam" id="PF01757">
    <property type="entry name" value="Acyl_transf_3"/>
    <property type="match status" value="1"/>
</dbReference>
<evidence type="ECO:0000259" key="2">
    <source>
        <dbReference type="Pfam" id="PF01757"/>
    </source>
</evidence>
<feature type="transmembrane region" description="Helical" evidence="1">
    <location>
        <begin position="342"/>
        <end position="360"/>
    </location>
</feature>
<keyword evidence="4" id="KW-0012">Acyltransferase</keyword>
<evidence type="ECO:0000259" key="3">
    <source>
        <dbReference type="Pfam" id="PF19040"/>
    </source>
</evidence>
<dbReference type="GO" id="GO:0009103">
    <property type="term" value="P:lipopolysaccharide biosynthetic process"/>
    <property type="evidence" value="ECO:0007669"/>
    <property type="project" value="TreeGrafter"/>
</dbReference>
<proteinExistence type="predicted"/>
<accession>A0A238X0C4</accession>
<dbReference type="InterPro" id="IPR050879">
    <property type="entry name" value="Acyltransferase_3"/>
</dbReference>
<feature type="domain" description="Acyltransferase 3" evidence="2">
    <location>
        <begin position="6"/>
        <end position="324"/>
    </location>
</feature>
<feature type="transmembrane region" description="Helical" evidence="1">
    <location>
        <begin position="7"/>
        <end position="25"/>
    </location>
</feature>
<keyword evidence="1" id="KW-0472">Membrane</keyword>
<gene>
    <name evidence="4" type="ORF">SAMN06265370_108155</name>
</gene>